<evidence type="ECO:0000313" key="3">
    <source>
        <dbReference type="Proteomes" id="UP000035553"/>
    </source>
</evidence>
<dbReference type="Proteomes" id="UP000035553">
    <property type="component" value="Unassembled WGS sequence"/>
</dbReference>
<dbReference type="AlphaFoldDB" id="A0A0U1QS00"/>
<keyword evidence="2" id="KW-0347">Helicase</keyword>
<feature type="coiled-coil region" evidence="1">
    <location>
        <begin position="188"/>
        <end position="253"/>
    </location>
</feature>
<comment type="caution">
    <text evidence="2">The sequence shown here is derived from an EMBL/GenBank/DDBJ whole genome shotgun (WGS) entry which is preliminary data.</text>
</comment>
<organism evidence="2 3">
    <name type="scientific">Sporolactobacillus inulinus CASD</name>
    <dbReference type="NCBI Taxonomy" id="1069536"/>
    <lineage>
        <taxon>Bacteria</taxon>
        <taxon>Bacillati</taxon>
        <taxon>Bacillota</taxon>
        <taxon>Bacilli</taxon>
        <taxon>Bacillales</taxon>
        <taxon>Sporolactobacillaceae</taxon>
        <taxon>Sporolactobacillus</taxon>
    </lineage>
</organism>
<name>A0A0U1QS00_9BACL</name>
<keyword evidence="2" id="KW-0547">Nucleotide-binding</keyword>
<dbReference type="RefSeq" id="WP_010024638.1">
    <property type="nucleotide sequence ID" value="NZ_AFVQ02000028.1"/>
</dbReference>
<keyword evidence="3" id="KW-1185">Reference proteome</keyword>
<proteinExistence type="predicted"/>
<dbReference type="STRING" id="1069536.SINU_02030"/>
<keyword evidence="2" id="KW-0378">Hydrolase</keyword>
<protein>
    <submittedName>
        <fullName evidence="2">Replicative DNA helicase</fullName>
    </submittedName>
</protein>
<dbReference type="GO" id="GO:0004386">
    <property type="term" value="F:helicase activity"/>
    <property type="evidence" value="ECO:0007669"/>
    <property type="project" value="UniProtKB-KW"/>
</dbReference>
<gene>
    <name evidence="2" type="ORF">SINU_02030</name>
</gene>
<accession>A0A0U1QS00</accession>
<keyword evidence="1" id="KW-0175">Coiled coil</keyword>
<dbReference type="EMBL" id="AFVQ02000028">
    <property type="protein sequence ID" value="KLI03577.1"/>
    <property type="molecule type" value="Genomic_DNA"/>
</dbReference>
<dbReference type="OrthoDB" id="1685048at2"/>
<evidence type="ECO:0000313" key="2">
    <source>
        <dbReference type="EMBL" id="KLI03577.1"/>
    </source>
</evidence>
<keyword evidence="2" id="KW-0067">ATP-binding</keyword>
<reference evidence="2 3" key="1">
    <citation type="journal article" date="2011" name="J. Bacteriol.">
        <title>Draft genome sequence of Sporolactobacillus inulinus strain CASD, an efficient D-lactic acid-producing bacterium with high-concentration lactate tolerance capability.</title>
        <authorList>
            <person name="Yu B."/>
            <person name="Su F."/>
            <person name="Wang L."/>
            <person name="Xu K."/>
            <person name="Zhao B."/>
            <person name="Xu P."/>
        </authorList>
    </citation>
    <scope>NUCLEOTIDE SEQUENCE [LARGE SCALE GENOMIC DNA]</scope>
    <source>
        <strain evidence="2 3">CASD</strain>
    </source>
</reference>
<evidence type="ECO:0000256" key="1">
    <source>
        <dbReference type="SAM" id="Coils"/>
    </source>
</evidence>
<sequence length="505" mass="59658">MEELDLREIVSGYKERIRRLALFDPLYELERKREQDHEKKDIDMKGLGLLALLFFFEQKLMRQYKAGAKQLAAFLEKTAEMQYRLDHEDYERLARSIIQTFRPTTGKKRRYSFFNWETGADDGIDYSILKASSFDLKTNQQYYTLDEDGLELVFATKEFYSEFQLSINQLMLRKQLDKGEFKGALRQINEMRIDVESLVERMTRLKHEIQRSIVSEETFERYKQLLEDIYGRLNRENDEFKELRAFVKETRQRLYAKDMHKKESRTYDLVLRIAHELESVHYDHTRLLQQTGDLKNTTLLTAQESLYYTGIQAFNFDQDVSAKIIATPLPLEAMSGVLQPFLKVEENKQWSPLTILADQKINEDRESADDQGFINVSSADESLPYRRILTQKYRELMALFLRASEQSGVRKLSQFINFLEENEHSDWVEQRYFYQFWLILHQRSPIRNGEIEDDDGAKAVLDEALALLGNRVLHVREGRGIIQTAKRFSIQELLIHVEEGNNELS</sequence>